<dbReference type="GO" id="GO:0005975">
    <property type="term" value="P:carbohydrate metabolic process"/>
    <property type="evidence" value="ECO:0007669"/>
    <property type="project" value="InterPro"/>
</dbReference>
<dbReference type="InterPro" id="IPR001944">
    <property type="entry name" value="Glycoside_Hdrlase_35"/>
</dbReference>
<feature type="active site" description="Nucleophile" evidence="4">
    <location>
        <position position="219"/>
    </location>
</feature>
<evidence type="ECO:0000256" key="2">
    <source>
        <dbReference type="ARBA" id="ARBA00022801"/>
    </source>
</evidence>
<dbReference type="GO" id="GO:0004565">
    <property type="term" value="F:beta-galactosidase activity"/>
    <property type="evidence" value="ECO:0007669"/>
    <property type="project" value="InterPro"/>
</dbReference>
<dbReference type="Pfam" id="PF01301">
    <property type="entry name" value="Glyco_hydro_35"/>
    <property type="match status" value="1"/>
</dbReference>
<evidence type="ECO:0000256" key="4">
    <source>
        <dbReference type="PIRSR" id="PIRSR006336-1"/>
    </source>
</evidence>
<dbReference type="InterPro" id="IPR031330">
    <property type="entry name" value="Gly_Hdrlase_35_cat"/>
</dbReference>
<accession>A0A3M2LYF3</accession>
<evidence type="ECO:0000313" key="9">
    <source>
        <dbReference type="Proteomes" id="UP000282674"/>
    </source>
</evidence>
<dbReference type="SUPFAM" id="SSF49785">
    <property type="entry name" value="Galactose-binding domain-like"/>
    <property type="match status" value="1"/>
</dbReference>
<dbReference type="Gene3D" id="3.20.20.80">
    <property type="entry name" value="Glycosidases"/>
    <property type="match status" value="1"/>
</dbReference>
<protein>
    <submittedName>
        <fullName evidence="8">Beta-galactosidase</fullName>
    </submittedName>
</protein>
<dbReference type="InterPro" id="IPR048912">
    <property type="entry name" value="BetaGal1-like_ABD1"/>
</dbReference>
<evidence type="ECO:0000259" key="6">
    <source>
        <dbReference type="Pfam" id="PF21317"/>
    </source>
</evidence>
<name>A0A3M2LYF3_9ACTN</name>
<dbReference type="InterPro" id="IPR048913">
    <property type="entry name" value="BetaGal_gal-bd"/>
</dbReference>
<evidence type="ECO:0000259" key="7">
    <source>
        <dbReference type="Pfam" id="PF21467"/>
    </source>
</evidence>
<dbReference type="SUPFAM" id="SSF51445">
    <property type="entry name" value="(Trans)glycosidases"/>
    <property type="match status" value="1"/>
</dbReference>
<keyword evidence="9" id="KW-1185">Reference proteome</keyword>
<evidence type="ECO:0000313" key="8">
    <source>
        <dbReference type="EMBL" id="RMI41065.1"/>
    </source>
</evidence>
<comment type="similarity">
    <text evidence="1">Belongs to the glycosyl hydrolase 35 family.</text>
</comment>
<feature type="domain" description="Beta-galactosidase galactose-binding" evidence="7">
    <location>
        <begin position="486"/>
        <end position="544"/>
    </location>
</feature>
<dbReference type="PRINTS" id="PR00742">
    <property type="entry name" value="GLHYDRLASE35"/>
</dbReference>
<keyword evidence="2" id="KW-0378">Hydrolase</keyword>
<keyword evidence="3" id="KW-0326">Glycosidase</keyword>
<comment type="caution">
    <text evidence="8">The sequence shown here is derived from an EMBL/GenBank/DDBJ whole genome shotgun (WGS) entry which is preliminary data.</text>
</comment>
<dbReference type="InterPro" id="IPR017853">
    <property type="entry name" value="GH"/>
</dbReference>
<feature type="domain" description="Glycoside hydrolase 35 catalytic" evidence="5">
    <location>
        <begin position="3"/>
        <end position="314"/>
    </location>
</feature>
<dbReference type="PIRSF" id="PIRSF006336">
    <property type="entry name" value="B-gal"/>
    <property type="match status" value="1"/>
</dbReference>
<dbReference type="Gene3D" id="2.60.120.260">
    <property type="entry name" value="Galactose-binding domain-like"/>
    <property type="match status" value="2"/>
</dbReference>
<evidence type="ECO:0000256" key="1">
    <source>
        <dbReference type="ARBA" id="ARBA00009809"/>
    </source>
</evidence>
<dbReference type="PANTHER" id="PTHR23421">
    <property type="entry name" value="BETA-GALACTOSIDASE RELATED"/>
    <property type="match status" value="1"/>
</dbReference>
<dbReference type="AlphaFoldDB" id="A0A3M2LYF3"/>
<dbReference type="InterPro" id="IPR008979">
    <property type="entry name" value="Galactose-bd-like_sf"/>
</dbReference>
<dbReference type="Pfam" id="PF21467">
    <property type="entry name" value="BetaGal_gal-bd"/>
    <property type="match status" value="1"/>
</dbReference>
<feature type="active site" description="Proton donor" evidence="4">
    <location>
        <position position="143"/>
    </location>
</feature>
<reference evidence="8 9" key="1">
    <citation type="submission" date="2018-10" db="EMBL/GenBank/DDBJ databases">
        <title>Isolation from soil.</title>
        <authorList>
            <person name="Hu J."/>
        </authorList>
    </citation>
    <scope>NUCLEOTIDE SEQUENCE [LARGE SCALE GENOMIC DNA]</scope>
    <source>
        <strain evidence="8 9">NEAU-Ht49</strain>
    </source>
</reference>
<dbReference type="OrthoDB" id="9813184at2"/>
<proteinExistence type="inferred from homology"/>
<organism evidence="8 9">
    <name type="scientific">Actinomadura harenae</name>
    <dbReference type="NCBI Taxonomy" id="2483351"/>
    <lineage>
        <taxon>Bacteria</taxon>
        <taxon>Bacillati</taxon>
        <taxon>Actinomycetota</taxon>
        <taxon>Actinomycetes</taxon>
        <taxon>Streptosporangiales</taxon>
        <taxon>Thermomonosporaceae</taxon>
        <taxon>Actinomadura</taxon>
    </lineage>
</organism>
<gene>
    <name evidence="8" type="ORF">EBO15_24105</name>
</gene>
<dbReference type="EMBL" id="RFFG01000046">
    <property type="protein sequence ID" value="RMI41065.1"/>
    <property type="molecule type" value="Genomic_DNA"/>
</dbReference>
<feature type="domain" description="Beta-galactosidase 1-like first all-beta" evidence="6">
    <location>
        <begin position="357"/>
        <end position="464"/>
    </location>
</feature>
<dbReference type="Pfam" id="PF21317">
    <property type="entry name" value="BetaGal_ABD_1"/>
    <property type="match status" value="1"/>
</dbReference>
<evidence type="ECO:0000259" key="5">
    <source>
        <dbReference type="Pfam" id="PF01301"/>
    </source>
</evidence>
<sequence>MRPVLLSGALHYFRVLPEQWPHRLAMLRAMGLDTVETYLAWNLHEPERGRFVLGGRADVGRFLDLAADAGLDAIVRPGPYICAEWDNGGLPSWLLADRSARLRCHDRAYLGHVARYFDAVLPAVVERQRTRGGNVVMVQVENEYGAYGTDRRYLEWVRDALRERGVDVPLRTSDPPTDYVLAGGVVPGVAAAVNFGHDPETAFATLARYRPDDPPMCMEFWDGWFDHWGERHSTRDAADAANVLERILATGASVNLYMAHGGTNFGTTAGANLGGDESTGAYQPTVTSYDYNAPIDERGAPTAKFHAFREVLAKYQARAIPEPEAMPPVLPAGTVRLDETLRLLDVPPAKVAEAVVPPTFEELGLHHGLVLYRTRVPGPRGAHDLHLDGLADRAHVYIDGALAAVLERSGETSAPVGVPGGSATLEILVESMGRVNYGPGLGDRKGLVGGVRHARQFLHGWTAATYPVDDISHLPWGRRDRAGRGPVFHRGVLDVGEPRDGYLALPDWTKGYAWVNGFCLGRYWDRGPQRTLYVPWPLLRRGANELVVLELDGVADPVAEIRTTPDLGAHRFRRTRCRTVRS</sequence>
<dbReference type="InterPro" id="IPR026283">
    <property type="entry name" value="B-gal_1-like"/>
</dbReference>
<evidence type="ECO:0000256" key="3">
    <source>
        <dbReference type="ARBA" id="ARBA00023295"/>
    </source>
</evidence>
<dbReference type="Proteomes" id="UP000282674">
    <property type="component" value="Unassembled WGS sequence"/>
</dbReference>